<dbReference type="GO" id="GO:0005886">
    <property type="term" value="C:plasma membrane"/>
    <property type="evidence" value="ECO:0007669"/>
    <property type="project" value="TreeGrafter"/>
</dbReference>
<evidence type="ECO:0000313" key="23">
    <source>
        <dbReference type="Proteomes" id="UP001372338"/>
    </source>
</evidence>
<keyword evidence="7" id="KW-0677">Repeat</keyword>
<dbReference type="InterPro" id="IPR002902">
    <property type="entry name" value="GNK2"/>
</dbReference>
<dbReference type="SMART" id="SM00220">
    <property type="entry name" value="S_TKc"/>
    <property type="match status" value="1"/>
</dbReference>
<keyword evidence="4" id="KW-0808">Transferase</keyword>
<dbReference type="Pfam" id="PF01657">
    <property type="entry name" value="Stress-antifung"/>
    <property type="match status" value="2"/>
</dbReference>
<organism evidence="22 23">
    <name type="scientific">Crotalaria pallida</name>
    <name type="common">Smooth rattlebox</name>
    <name type="synonym">Crotalaria striata</name>
    <dbReference type="NCBI Taxonomy" id="3830"/>
    <lineage>
        <taxon>Eukaryota</taxon>
        <taxon>Viridiplantae</taxon>
        <taxon>Streptophyta</taxon>
        <taxon>Embryophyta</taxon>
        <taxon>Tracheophyta</taxon>
        <taxon>Spermatophyta</taxon>
        <taxon>Magnoliopsida</taxon>
        <taxon>eudicotyledons</taxon>
        <taxon>Gunneridae</taxon>
        <taxon>Pentapetalae</taxon>
        <taxon>rosids</taxon>
        <taxon>fabids</taxon>
        <taxon>Fabales</taxon>
        <taxon>Fabaceae</taxon>
        <taxon>Papilionoideae</taxon>
        <taxon>50 kb inversion clade</taxon>
        <taxon>genistoids sensu lato</taxon>
        <taxon>core genistoids</taxon>
        <taxon>Crotalarieae</taxon>
        <taxon>Crotalaria</taxon>
    </lineage>
</organism>
<dbReference type="PANTHER" id="PTHR27002:SF847">
    <property type="entry name" value="CYSTEINE-RICH RECEPTOR-KINASE-LIKE PROTEIN"/>
    <property type="match status" value="1"/>
</dbReference>
<dbReference type="GO" id="GO:0004674">
    <property type="term" value="F:protein serine/threonine kinase activity"/>
    <property type="evidence" value="ECO:0007669"/>
    <property type="project" value="UniProtKB-KW"/>
</dbReference>
<dbReference type="EMBL" id="JAYWIO010000004">
    <property type="protein sequence ID" value="KAK7269971.1"/>
    <property type="molecule type" value="Genomic_DNA"/>
</dbReference>
<keyword evidence="2" id="KW-0723">Serine/threonine-protein kinase</keyword>
<evidence type="ECO:0000256" key="6">
    <source>
        <dbReference type="ARBA" id="ARBA00022729"/>
    </source>
</evidence>
<keyword evidence="13" id="KW-0675">Receptor</keyword>
<dbReference type="Gene3D" id="3.30.200.20">
    <property type="entry name" value="Phosphorylase Kinase, domain 1"/>
    <property type="match status" value="1"/>
</dbReference>
<accession>A0AAN9F9C0</accession>
<dbReference type="FunFam" id="3.30.200.20:FF:000727">
    <property type="entry name" value="Cysteine-rich RLK (RECEPTOR-like protein kinase) 23"/>
    <property type="match status" value="1"/>
</dbReference>
<keyword evidence="10 17" id="KW-0067">ATP-binding</keyword>
<sequence>MASNSINVVFPLILIIISFLNLAITEAQFPTYVYHICSTDITTTANSPFQLNLHILFSYLSSNATGDNNEFYDSTVAGTNPSDTVYGIFMCRGDLPSCRQCVVNATDKLSSECSLSKAAVIWYDECMVRYNNTLFFSTMAIAPGVSLLKESNNISNKTVELLFDTMNKTADEAANASILAKKFATKQANISSSGFQKLYCLTQCTPDLSPKDCRECLNEAIWSLPWCCEGKQGGRVLFSSCNIRYELFPFYRSVTPPPTPAASGLVPSTNNSSSGENKKGPTQTIILIVISIIVSIILFSFCCFWLRRKSQKGYSVILKEIFGGESTAFEGLQFDLAIIEVATNNFSQQNKIGTGGFGEVYRGILPDGRNVAVKRLSTNSRQGSIEFKNEVLLIAKLQHRNLVAFIGFCLQEQEKILIYEYVPNRSLDYFLFDTQQQKLSWHERYKIIGGTALGILYLHEHSRLKVVHRDLKPSNILLDENMNPKISDFGMARIVDIDQDQGATNKIVGTYGYISPEYAMFGQYSEKSDVFSFGVMVLEIITGQKNVKSYKHTADDLIISYVWKQWENQTPVSILDPNMEENYSEYEVLKCIQIGLLCVQENPNARPTMGTIVSYLNNDSLELPTPKQPAFFLHGTMDPRVAQQASSSSQSAKISAPFSINEMSTSSNFYPR</sequence>
<keyword evidence="14" id="KW-0325">Glycoprotein</keyword>
<gene>
    <name evidence="22" type="ORF">RIF29_22798</name>
</gene>
<evidence type="ECO:0000256" key="3">
    <source>
        <dbReference type="ARBA" id="ARBA00022553"/>
    </source>
</evidence>
<evidence type="ECO:0000256" key="1">
    <source>
        <dbReference type="ARBA" id="ARBA00004167"/>
    </source>
</evidence>
<evidence type="ECO:0000256" key="17">
    <source>
        <dbReference type="PROSITE-ProRule" id="PRU10141"/>
    </source>
</evidence>
<keyword evidence="8 17" id="KW-0547">Nucleotide-binding</keyword>
<feature type="domain" description="Gnk2-homologous" evidence="21">
    <location>
        <begin position="142"/>
        <end position="250"/>
    </location>
</feature>
<feature type="binding site" evidence="17">
    <location>
        <position position="374"/>
    </location>
    <ligand>
        <name>ATP</name>
        <dbReference type="ChEBI" id="CHEBI:30616"/>
    </ligand>
</feature>
<comment type="catalytic activity">
    <reaction evidence="16">
        <text>L-threonyl-[protein] + ATP = O-phospho-L-threonyl-[protein] + ADP + H(+)</text>
        <dbReference type="Rhea" id="RHEA:46608"/>
        <dbReference type="Rhea" id="RHEA-COMP:11060"/>
        <dbReference type="Rhea" id="RHEA-COMP:11605"/>
        <dbReference type="ChEBI" id="CHEBI:15378"/>
        <dbReference type="ChEBI" id="CHEBI:30013"/>
        <dbReference type="ChEBI" id="CHEBI:30616"/>
        <dbReference type="ChEBI" id="CHEBI:61977"/>
        <dbReference type="ChEBI" id="CHEBI:456216"/>
    </reaction>
</comment>
<dbReference type="CDD" id="cd14066">
    <property type="entry name" value="STKc_IRAK"/>
    <property type="match status" value="1"/>
</dbReference>
<proteinExistence type="predicted"/>
<reference evidence="22 23" key="1">
    <citation type="submission" date="2024-01" db="EMBL/GenBank/DDBJ databases">
        <title>The genomes of 5 underutilized Papilionoideae crops provide insights into root nodulation and disease resistanc.</title>
        <authorList>
            <person name="Yuan L."/>
        </authorList>
    </citation>
    <scope>NUCLEOTIDE SEQUENCE [LARGE SCALE GENOMIC DNA]</scope>
    <source>
        <strain evidence="22">ZHUSHIDOU_FW_LH</strain>
        <tissue evidence="22">Leaf</tissue>
    </source>
</reference>
<comment type="subcellular location">
    <subcellularLocation>
        <location evidence="1">Membrane</location>
        <topology evidence="1">Single-pass membrane protein</topology>
    </subcellularLocation>
</comment>
<evidence type="ECO:0000259" key="20">
    <source>
        <dbReference type="PROSITE" id="PS50011"/>
    </source>
</evidence>
<comment type="caution">
    <text evidence="22">The sequence shown here is derived from an EMBL/GenBank/DDBJ whole genome shotgun (WGS) entry which is preliminary data.</text>
</comment>
<evidence type="ECO:0000256" key="13">
    <source>
        <dbReference type="ARBA" id="ARBA00023170"/>
    </source>
</evidence>
<keyword evidence="3" id="KW-0597">Phosphoprotein</keyword>
<feature type="domain" description="Protein kinase" evidence="20">
    <location>
        <begin position="346"/>
        <end position="631"/>
    </location>
</feature>
<dbReference type="Gene3D" id="1.10.510.10">
    <property type="entry name" value="Transferase(Phosphotransferase) domain 1"/>
    <property type="match status" value="1"/>
</dbReference>
<evidence type="ECO:0000256" key="16">
    <source>
        <dbReference type="ARBA" id="ARBA00047951"/>
    </source>
</evidence>
<evidence type="ECO:0000259" key="21">
    <source>
        <dbReference type="PROSITE" id="PS51473"/>
    </source>
</evidence>
<dbReference type="SUPFAM" id="SSF56112">
    <property type="entry name" value="Protein kinase-like (PK-like)"/>
    <property type="match status" value="1"/>
</dbReference>
<dbReference type="FunFam" id="3.30.430.20:FF:000013">
    <property type="entry name" value="Cysteine-rich RLK (RECEPTOR-like protein kinase) 23"/>
    <property type="match status" value="1"/>
</dbReference>
<evidence type="ECO:0000256" key="10">
    <source>
        <dbReference type="ARBA" id="ARBA00022840"/>
    </source>
</evidence>
<feature type="chain" id="PRO_5042960724" description="Cysteine-rich protein" evidence="19">
    <location>
        <begin position="28"/>
        <end position="672"/>
    </location>
</feature>
<dbReference type="InterPro" id="IPR001245">
    <property type="entry name" value="Ser-Thr/Tyr_kinase_cat_dom"/>
</dbReference>
<dbReference type="FunFam" id="3.30.430.20:FF:000012">
    <property type="entry name" value="Cysteine-rich receptor-like protein kinase 25"/>
    <property type="match status" value="1"/>
</dbReference>
<dbReference type="InterPro" id="IPR011009">
    <property type="entry name" value="Kinase-like_dom_sf"/>
</dbReference>
<evidence type="ECO:0000256" key="2">
    <source>
        <dbReference type="ARBA" id="ARBA00022527"/>
    </source>
</evidence>
<evidence type="ECO:0000256" key="7">
    <source>
        <dbReference type="ARBA" id="ARBA00022737"/>
    </source>
</evidence>
<keyword evidence="12 18" id="KW-0472">Membrane</keyword>
<feature type="domain" description="Gnk2-homologous" evidence="21">
    <location>
        <begin position="31"/>
        <end position="135"/>
    </location>
</feature>
<dbReference type="FunFam" id="1.10.510.10:FF:000129">
    <property type="entry name" value="cysteine-rich receptor-like protein kinase 10"/>
    <property type="match status" value="1"/>
</dbReference>
<dbReference type="Gene3D" id="3.30.430.20">
    <property type="entry name" value="Gnk2 domain, C-X8-C-X2-C motif"/>
    <property type="match status" value="2"/>
</dbReference>
<keyword evidence="5 18" id="KW-0812">Transmembrane</keyword>
<keyword evidence="6 19" id="KW-0732">Signal</keyword>
<evidence type="ECO:0000256" key="14">
    <source>
        <dbReference type="ARBA" id="ARBA00023180"/>
    </source>
</evidence>
<evidence type="ECO:0000256" key="11">
    <source>
        <dbReference type="ARBA" id="ARBA00022989"/>
    </source>
</evidence>
<dbReference type="InterPro" id="IPR008271">
    <property type="entry name" value="Ser/Thr_kinase_AS"/>
</dbReference>
<evidence type="ECO:0000256" key="4">
    <source>
        <dbReference type="ARBA" id="ARBA00022679"/>
    </source>
</evidence>
<dbReference type="GO" id="GO:0042742">
    <property type="term" value="P:defense response to bacterium"/>
    <property type="evidence" value="ECO:0007669"/>
    <property type="project" value="TreeGrafter"/>
</dbReference>
<keyword evidence="11 18" id="KW-1133">Transmembrane helix</keyword>
<dbReference type="GO" id="GO:0005524">
    <property type="term" value="F:ATP binding"/>
    <property type="evidence" value="ECO:0007669"/>
    <property type="project" value="UniProtKB-UniRule"/>
</dbReference>
<dbReference type="PROSITE" id="PS00108">
    <property type="entry name" value="PROTEIN_KINASE_ST"/>
    <property type="match status" value="1"/>
</dbReference>
<dbReference type="InterPro" id="IPR038408">
    <property type="entry name" value="GNK2_sf"/>
</dbReference>
<evidence type="ECO:0008006" key="24">
    <source>
        <dbReference type="Google" id="ProtNLM"/>
    </source>
</evidence>
<evidence type="ECO:0000256" key="18">
    <source>
        <dbReference type="SAM" id="Phobius"/>
    </source>
</evidence>
<evidence type="ECO:0000256" key="12">
    <source>
        <dbReference type="ARBA" id="ARBA00023136"/>
    </source>
</evidence>
<dbReference type="PROSITE" id="PS50011">
    <property type="entry name" value="PROTEIN_KINASE_DOM"/>
    <property type="match status" value="1"/>
</dbReference>
<name>A0AAN9F9C0_CROPI</name>
<evidence type="ECO:0000313" key="22">
    <source>
        <dbReference type="EMBL" id="KAK7269971.1"/>
    </source>
</evidence>
<dbReference type="PANTHER" id="PTHR27002">
    <property type="entry name" value="RECEPTOR-LIKE SERINE/THREONINE-PROTEIN KINASE SD1-8"/>
    <property type="match status" value="1"/>
</dbReference>
<evidence type="ECO:0000256" key="19">
    <source>
        <dbReference type="SAM" id="SignalP"/>
    </source>
</evidence>
<evidence type="ECO:0000256" key="15">
    <source>
        <dbReference type="ARBA" id="ARBA00047558"/>
    </source>
</evidence>
<dbReference type="Proteomes" id="UP001372338">
    <property type="component" value="Unassembled WGS sequence"/>
</dbReference>
<keyword evidence="23" id="KW-1185">Reference proteome</keyword>
<dbReference type="CDD" id="cd23509">
    <property type="entry name" value="Gnk2-like"/>
    <property type="match status" value="2"/>
</dbReference>
<evidence type="ECO:0000256" key="8">
    <source>
        <dbReference type="ARBA" id="ARBA00022741"/>
    </source>
</evidence>
<dbReference type="Pfam" id="PF07714">
    <property type="entry name" value="PK_Tyr_Ser-Thr"/>
    <property type="match status" value="1"/>
</dbReference>
<keyword evidence="9" id="KW-0418">Kinase</keyword>
<evidence type="ECO:0000256" key="9">
    <source>
        <dbReference type="ARBA" id="ARBA00022777"/>
    </source>
</evidence>
<dbReference type="PROSITE" id="PS51473">
    <property type="entry name" value="GNK2"/>
    <property type="match status" value="2"/>
</dbReference>
<dbReference type="PROSITE" id="PS00107">
    <property type="entry name" value="PROTEIN_KINASE_ATP"/>
    <property type="match status" value="1"/>
</dbReference>
<dbReference type="InterPro" id="IPR017441">
    <property type="entry name" value="Protein_kinase_ATP_BS"/>
</dbReference>
<evidence type="ECO:0000256" key="5">
    <source>
        <dbReference type="ARBA" id="ARBA00022692"/>
    </source>
</evidence>
<dbReference type="InterPro" id="IPR000719">
    <property type="entry name" value="Prot_kinase_dom"/>
</dbReference>
<dbReference type="AlphaFoldDB" id="A0AAN9F9C0"/>
<feature type="transmembrane region" description="Helical" evidence="18">
    <location>
        <begin position="285"/>
        <end position="306"/>
    </location>
</feature>
<comment type="catalytic activity">
    <reaction evidence="15">
        <text>L-seryl-[protein] + ATP = O-phospho-L-seryl-[protein] + ADP + H(+)</text>
        <dbReference type="Rhea" id="RHEA:17989"/>
        <dbReference type="Rhea" id="RHEA-COMP:9863"/>
        <dbReference type="Rhea" id="RHEA-COMP:11604"/>
        <dbReference type="ChEBI" id="CHEBI:15378"/>
        <dbReference type="ChEBI" id="CHEBI:29999"/>
        <dbReference type="ChEBI" id="CHEBI:30616"/>
        <dbReference type="ChEBI" id="CHEBI:83421"/>
        <dbReference type="ChEBI" id="CHEBI:456216"/>
    </reaction>
</comment>
<protein>
    <recommendedName>
        <fullName evidence="24">Cysteine-rich protein</fullName>
    </recommendedName>
</protein>
<feature type="signal peptide" evidence="19">
    <location>
        <begin position="1"/>
        <end position="27"/>
    </location>
</feature>